<protein>
    <submittedName>
        <fullName evidence="1">Uncharacterized protein</fullName>
    </submittedName>
</protein>
<accession>A0A3N6NQA4</accession>
<dbReference type="AlphaFoldDB" id="A0A3N6NQA4"/>
<dbReference type="Proteomes" id="UP000269154">
    <property type="component" value="Unassembled WGS sequence"/>
</dbReference>
<organism evidence="1 2">
    <name type="scientific">Okeania hirsuta</name>
    <dbReference type="NCBI Taxonomy" id="1458930"/>
    <lineage>
        <taxon>Bacteria</taxon>
        <taxon>Bacillati</taxon>
        <taxon>Cyanobacteriota</taxon>
        <taxon>Cyanophyceae</taxon>
        <taxon>Oscillatoriophycideae</taxon>
        <taxon>Oscillatoriales</taxon>
        <taxon>Microcoleaceae</taxon>
        <taxon>Okeania</taxon>
    </lineage>
</organism>
<reference evidence="1 2" key="1">
    <citation type="journal article" date="2018" name="ACS Chem. Biol.">
        <title>Ketoreductase domain dysfunction expands chemodiversity: malyngamide biosynthesis in the cyanobacterium Okeania hirsuta.</title>
        <authorList>
            <person name="Moss N.A."/>
            <person name="Leao T."/>
            <person name="Rankin M."/>
            <person name="McCullough T.M."/>
            <person name="Qu P."/>
            <person name="Korobeynikov A."/>
            <person name="Smith J.L."/>
            <person name="Gerwick L."/>
            <person name="Gerwick W.H."/>
        </authorList>
    </citation>
    <scope>NUCLEOTIDE SEQUENCE [LARGE SCALE GENOMIC DNA]</scope>
    <source>
        <strain evidence="1 2">PAB10Feb10-1</strain>
    </source>
</reference>
<evidence type="ECO:0000313" key="2">
    <source>
        <dbReference type="Proteomes" id="UP000269154"/>
    </source>
</evidence>
<keyword evidence="2" id="KW-1185">Reference proteome</keyword>
<proteinExistence type="predicted"/>
<sequence length="149" mass="17405">MRQFIKAMASPRHPWSFFWTIASGEIPHLWTSSRTSWQIRTIIALCSLLRIAPMKWERDHVFSQMLTDLDKEMASNFLGRDDLLENVKIELKDLAESDIQSLCMDILGRTRKEVEELAGLIYKKTHGNAFYTKRFLGALYENKQLNLVQ</sequence>
<gene>
    <name evidence="1" type="ORF">D5R40_32895</name>
</gene>
<dbReference type="EMBL" id="RCBY01000468">
    <property type="protein sequence ID" value="RQH18571.1"/>
    <property type="molecule type" value="Genomic_DNA"/>
</dbReference>
<evidence type="ECO:0000313" key="1">
    <source>
        <dbReference type="EMBL" id="RQH18571.1"/>
    </source>
</evidence>
<name>A0A3N6NQA4_9CYAN</name>
<comment type="caution">
    <text evidence="1">The sequence shown here is derived from an EMBL/GenBank/DDBJ whole genome shotgun (WGS) entry which is preliminary data.</text>
</comment>
<dbReference type="RefSeq" id="WP_124155804.1">
    <property type="nucleotide sequence ID" value="NZ_CAWOLW010000410.1"/>
</dbReference>